<comment type="similarity">
    <text evidence="2 10">Belongs to the G-protein coupled receptor 1 family.</text>
</comment>
<feature type="transmembrane region" description="Helical" evidence="11">
    <location>
        <begin position="150"/>
        <end position="174"/>
    </location>
</feature>
<dbReference type="PRINTS" id="PR00237">
    <property type="entry name" value="GPCRRHODOPSN"/>
</dbReference>
<sequence length="263" mass="30011">MCKVVNYSQAVSVLVSAYTLLAISIDRYMAIMRPLKPRLSKRAAKTVVAAVWGGALATAAPVSVVSQLQRPTMWHQYCQADMCLEQWEHSWQSTQYTISLLVLQFALPLCALIATYARIACAVWGGRPPGEAQGDRDTRLQQSKRKMVKMMVIVVTVFTISWLPLNMFIVLWTIHEHDESWGMWPGMPYVWFASHWLAMSHSCYNPIIYCYMNGRYRRGFKQAFGCLFHMRLDTPSRHRSSACEGVQMSAIILEQSLEIPVPR</sequence>
<evidence type="ECO:0000256" key="2">
    <source>
        <dbReference type="ARBA" id="ARBA00010663"/>
    </source>
</evidence>
<dbReference type="Gene3D" id="1.20.1070.10">
    <property type="entry name" value="Rhodopsin 7-helix transmembrane proteins"/>
    <property type="match status" value="1"/>
</dbReference>
<evidence type="ECO:0000256" key="11">
    <source>
        <dbReference type="SAM" id="Phobius"/>
    </source>
</evidence>
<keyword evidence="14" id="KW-1185">Reference proteome</keyword>
<gene>
    <name evidence="13" type="ORF">APLA_LOCUS6728</name>
</gene>
<evidence type="ECO:0000256" key="7">
    <source>
        <dbReference type="ARBA" id="ARBA00023136"/>
    </source>
</evidence>
<feature type="transmembrane region" description="Helical" evidence="11">
    <location>
        <begin position="189"/>
        <end position="212"/>
    </location>
</feature>
<feature type="transmembrane region" description="Helical" evidence="11">
    <location>
        <begin position="46"/>
        <end position="65"/>
    </location>
</feature>
<feature type="transmembrane region" description="Helical" evidence="11">
    <location>
        <begin position="96"/>
        <end position="117"/>
    </location>
</feature>
<dbReference type="Pfam" id="PF00001">
    <property type="entry name" value="7tm_1"/>
    <property type="match status" value="1"/>
</dbReference>
<dbReference type="PANTHER" id="PTHR24238:SF73">
    <property type="entry name" value="RYAMIDE RECEPTOR"/>
    <property type="match status" value="1"/>
</dbReference>
<protein>
    <recommendedName>
        <fullName evidence="12">G-protein coupled receptors family 1 profile domain-containing protein</fullName>
    </recommendedName>
</protein>
<keyword evidence="5 11" id="KW-1133">Transmembrane helix</keyword>
<evidence type="ECO:0000256" key="4">
    <source>
        <dbReference type="ARBA" id="ARBA00022692"/>
    </source>
</evidence>
<dbReference type="EMBL" id="CADEBC010000488">
    <property type="protein sequence ID" value="CAB3236854.1"/>
    <property type="molecule type" value="Genomic_DNA"/>
</dbReference>
<evidence type="ECO:0000256" key="6">
    <source>
        <dbReference type="ARBA" id="ARBA00023040"/>
    </source>
</evidence>
<keyword evidence="7 11" id="KW-0472">Membrane</keyword>
<dbReference type="PANTHER" id="PTHR24238">
    <property type="entry name" value="G-PROTEIN COUPLED RECEPTOR"/>
    <property type="match status" value="1"/>
</dbReference>
<evidence type="ECO:0000313" key="13">
    <source>
        <dbReference type="EMBL" id="CAB3236854.1"/>
    </source>
</evidence>
<reference evidence="13 14" key="1">
    <citation type="submission" date="2020-04" db="EMBL/GenBank/DDBJ databases">
        <authorList>
            <person name="Wallbank WR R."/>
            <person name="Pardo Diaz C."/>
            <person name="Kozak K."/>
            <person name="Martin S."/>
            <person name="Jiggins C."/>
            <person name="Moest M."/>
            <person name="Warren A I."/>
            <person name="Byers J.R.P. K."/>
            <person name="Montejo-Kovacevich G."/>
            <person name="Yen C E."/>
        </authorList>
    </citation>
    <scope>NUCLEOTIDE SEQUENCE [LARGE SCALE GENOMIC DNA]</scope>
</reference>
<keyword evidence="8 10" id="KW-0675">Receptor</keyword>
<dbReference type="OrthoDB" id="10053194at2759"/>
<feature type="domain" description="G-protein coupled receptors family 1 profile" evidence="12">
    <location>
        <begin position="1"/>
        <end position="209"/>
    </location>
</feature>
<comment type="subcellular location">
    <subcellularLocation>
        <location evidence="1">Cell membrane</location>
        <topology evidence="1">Multi-pass membrane protein</topology>
    </subcellularLocation>
</comment>
<evidence type="ECO:0000256" key="8">
    <source>
        <dbReference type="ARBA" id="ARBA00023170"/>
    </source>
</evidence>
<keyword evidence="3" id="KW-1003">Cell membrane</keyword>
<proteinExistence type="inferred from homology"/>
<dbReference type="AlphaFoldDB" id="A0A8S0ZX62"/>
<dbReference type="PRINTS" id="PR00244">
    <property type="entry name" value="NEUROKININR"/>
</dbReference>
<dbReference type="GO" id="GO:0004995">
    <property type="term" value="F:tachykinin receptor activity"/>
    <property type="evidence" value="ECO:0007669"/>
    <property type="project" value="InterPro"/>
</dbReference>
<dbReference type="InterPro" id="IPR001681">
    <property type="entry name" value="Neurokn_rcpt"/>
</dbReference>
<dbReference type="GO" id="GO:0005886">
    <property type="term" value="C:plasma membrane"/>
    <property type="evidence" value="ECO:0007669"/>
    <property type="project" value="UniProtKB-SubCell"/>
</dbReference>
<evidence type="ECO:0000313" key="14">
    <source>
        <dbReference type="Proteomes" id="UP000494106"/>
    </source>
</evidence>
<name>A0A8S0ZX62_ARCPL</name>
<dbReference type="PROSITE" id="PS50262">
    <property type="entry name" value="G_PROTEIN_RECEP_F1_2"/>
    <property type="match status" value="1"/>
</dbReference>
<evidence type="ECO:0000256" key="9">
    <source>
        <dbReference type="ARBA" id="ARBA00023224"/>
    </source>
</evidence>
<keyword evidence="6 10" id="KW-0297">G-protein coupled receptor</keyword>
<accession>A0A8S0ZX62</accession>
<evidence type="ECO:0000256" key="1">
    <source>
        <dbReference type="ARBA" id="ARBA00004651"/>
    </source>
</evidence>
<feature type="transmembrane region" description="Helical" evidence="11">
    <location>
        <begin position="6"/>
        <end position="25"/>
    </location>
</feature>
<comment type="caution">
    <text evidence="13">The sequence shown here is derived from an EMBL/GenBank/DDBJ whole genome shotgun (WGS) entry which is preliminary data.</text>
</comment>
<keyword evidence="4 10" id="KW-0812">Transmembrane</keyword>
<evidence type="ECO:0000256" key="10">
    <source>
        <dbReference type="RuleBase" id="RU000688"/>
    </source>
</evidence>
<dbReference type="InterPro" id="IPR000276">
    <property type="entry name" value="GPCR_Rhodpsn"/>
</dbReference>
<dbReference type="Proteomes" id="UP000494106">
    <property type="component" value="Unassembled WGS sequence"/>
</dbReference>
<dbReference type="InterPro" id="IPR017452">
    <property type="entry name" value="GPCR_Rhodpsn_7TM"/>
</dbReference>
<organism evidence="13 14">
    <name type="scientific">Arctia plantaginis</name>
    <name type="common">Wood tiger moth</name>
    <name type="synonym">Phalaena plantaginis</name>
    <dbReference type="NCBI Taxonomy" id="874455"/>
    <lineage>
        <taxon>Eukaryota</taxon>
        <taxon>Metazoa</taxon>
        <taxon>Ecdysozoa</taxon>
        <taxon>Arthropoda</taxon>
        <taxon>Hexapoda</taxon>
        <taxon>Insecta</taxon>
        <taxon>Pterygota</taxon>
        <taxon>Neoptera</taxon>
        <taxon>Endopterygota</taxon>
        <taxon>Lepidoptera</taxon>
        <taxon>Glossata</taxon>
        <taxon>Ditrysia</taxon>
        <taxon>Noctuoidea</taxon>
        <taxon>Erebidae</taxon>
        <taxon>Arctiinae</taxon>
        <taxon>Arctia</taxon>
    </lineage>
</organism>
<evidence type="ECO:0000256" key="5">
    <source>
        <dbReference type="ARBA" id="ARBA00022989"/>
    </source>
</evidence>
<dbReference type="SUPFAM" id="SSF81321">
    <property type="entry name" value="Family A G protein-coupled receptor-like"/>
    <property type="match status" value="1"/>
</dbReference>
<evidence type="ECO:0000259" key="12">
    <source>
        <dbReference type="PROSITE" id="PS50262"/>
    </source>
</evidence>
<evidence type="ECO:0000256" key="3">
    <source>
        <dbReference type="ARBA" id="ARBA00022475"/>
    </source>
</evidence>
<keyword evidence="9 10" id="KW-0807">Transducer</keyword>
<dbReference type="PROSITE" id="PS00237">
    <property type="entry name" value="G_PROTEIN_RECEP_F1_1"/>
    <property type="match status" value="1"/>
</dbReference>